<organism evidence="10 11">
    <name type="scientific">Mycolicibacterium goodii</name>
    <name type="common">Mycobacterium goodii</name>
    <dbReference type="NCBI Taxonomy" id="134601"/>
    <lineage>
        <taxon>Bacteria</taxon>
        <taxon>Bacillati</taxon>
        <taxon>Actinomycetota</taxon>
        <taxon>Actinomycetes</taxon>
        <taxon>Mycobacteriales</taxon>
        <taxon>Mycobacteriaceae</taxon>
        <taxon>Mycolicibacterium</taxon>
    </lineage>
</organism>
<proteinExistence type="inferred from homology"/>
<evidence type="ECO:0000256" key="3">
    <source>
        <dbReference type="ARBA" id="ARBA00007812"/>
    </source>
</evidence>
<dbReference type="RefSeq" id="WP_049747947.1">
    <property type="nucleotide sequence ID" value="NZ_CP012150.1"/>
</dbReference>
<dbReference type="UniPathway" id="UPA00049">
    <property type="reaction ID" value="UER00059"/>
</dbReference>
<dbReference type="PANTHER" id="PTHR18968:SF86">
    <property type="entry name" value="ACETOLACTATE SYNTHASE LARGE SUBUNIT ILVX-RELATED"/>
    <property type="match status" value="1"/>
</dbReference>
<comment type="similarity">
    <text evidence="3">Belongs to the TPP enzyme family.</text>
</comment>
<comment type="pathway">
    <text evidence="1">Amino-acid biosynthesis; L-isoleucine biosynthesis; L-isoleucine from 2-oxobutanoate: step 1/4.</text>
</comment>
<dbReference type="PANTHER" id="PTHR18968">
    <property type="entry name" value="THIAMINE PYROPHOSPHATE ENZYMES"/>
    <property type="match status" value="1"/>
</dbReference>
<evidence type="ECO:0000256" key="6">
    <source>
        <dbReference type="ARBA" id="ARBA00022827"/>
    </source>
</evidence>
<dbReference type="GO" id="GO:0050660">
    <property type="term" value="F:flavin adenine dinucleotide binding"/>
    <property type="evidence" value="ECO:0007669"/>
    <property type="project" value="TreeGrafter"/>
</dbReference>
<evidence type="ECO:0000256" key="8">
    <source>
        <dbReference type="ARBA" id="ARBA00048670"/>
    </source>
</evidence>
<dbReference type="KEGG" id="mgo:AFA91_30290"/>
<gene>
    <name evidence="10" type="ORF">AFA91_30290</name>
</gene>
<dbReference type="EMBL" id="CP012150">
    <property type="protein sequence ID" value="AKS35490.1"/>
    <property type="molecule type" value="Genomic_DNA"/>
</dbReference>
<dbReference type="PATRIC" id="fig|134601.6.peg.6263"/>
<evidence type="ECO:0000256" key="1">
    <source>
        <dbReference type="ARBA" id="ARBA00004974"/>
    </source>
</evidence>
<accession>A0A0K0XDM4</accession>
<keyword evidence="7" id="KW-0100">Branched-chain amino acid biosynthesis</keyword>
<evidence type="ECO:0000259" key="9">
    <source>
        <dbReference type="Pfam" id="PF02775"/>
    </source>
</evidence>
<dbReference type="GO" id="GO:0003984">
    <property type="term" value="F:acetolactate synthase activity"/>
    <property type="evidence" value="ECO:0007669"/>
    <property type="project" value="UniProtKB-EC"/>
</dbReference>
<keyword evidence="6" id="KW-0274">FAD</keyword>
<dbReference type="InterPro" id="IPR045229">
    <property type="entry name" value="TPP_enz"/>
</dbReference>
<dbReference type="InterPro" id="IPR029061">
    <property type="entry name" value="THDP-binding"/>
</dbReference>
<keyword evidence="5" id="KW-0285">Flavoprotein</keyword>
<dbReference type="InterPro" id="IPR011766">
    <property type="entry name" value="TPP_enzyme_TPP-bd"/>
</dbReference>
<comment type="catalytic activity">
    <reaction evidence="8">
        <text>2 pyruvate + H(+) = (2S)-2-acetolactate + CO2</text>
        <dbReference type="Rhea" id="RHEA:25249"/>
        <dbReference type="ChEBI" id="CHEBI:15361"/>
        <dbReference type="ChEBI" id="CHEBI:15378"/>
        <dbReference type="ChEBI" id="CHEBI:16526"/>
        <dbReference type="ChEBI" id="CHEBI:58476"/>
        <dbReference type="EC" id="2.2.1.6"/>
    </reaction>
</comment>
<dbReference type="GO" id="GO:0009099">
    <property type="term" value="P:L-valine biosynthetic process"/>
    <property type="evidence" value="ECO:0007669"/>
    <property type="project" value="UniProtKB-UniPathway"/>
</dbReference>
<name>A0A0K0XDM4_MYCGD</name>
<feature type="domain" description="Thiamine pyrophosphate enzyme TPP-binding" evidence="9">
    <location>
        <begin position="31"/>
        <end position="154"/>
    </location>
</feature>
<dbReference type="OrthoDB" id="2443624at2"/>
<evidence type="ECO:0000313" key="11">
    <source>
        <dbReference type="Proteomes" id="UP000062255"/>
    </source>
</evidence>
<dbReference type="UniPathway" id="UPA00047">
    <property type="reaction ID" value="UER00055"/>
</dbReference>
<comment type="pathway">
    <text evidence="2">Amino-acid biosynthesis; L-valine biosynthesis; L-valine from pyruvate: step 1/4.</text>
</comment>
<dbReference type="GO" id="GO:0009097">
    <property type="term" value="P:isoleucine biosynthetic process"/>
    <property type="evidence" value="ECO:0007669"/>
    <property type="project" value="UniProtKB-UniPathway"/>
</dbReference>
<dbReference type="CDD" id="cd02002">
    <property type="entry name" value="TPP_BFDC"/>
    <property type="match status" value="1"/>
</dbReference>
<dbReference type="GO" id="GO:0030976">
    <property type="term" value="F:thiamine pyrophosphate binding"/>
    <property type="evidence" value="ECO:0007669"/>
    <property type="project" value="InterPro"/>
</dbReference>
<dbReference type="Pfam" id="PF02775">
    <property type="entry name" value="TPP_enzyme_C"/>
    <property type="match status" value="1"/>
</dbReference>
<dbReference type="Proteomes" id="UP000062255">
    <property type="component" value="Chromosome"/>
</dbReference>
<evidence type="ECO:0000256" key="4">
    <source>
        <dbReference type="ARBA" id="ARBA00013145"/>
    </source>
</evidence>
<dbReference type="EC" id="2.2.1.6" evidence="4"/>
<dbReference type="STRING" id="134601.AFA91_30290"/>
<reference evidence="10 11" key="1">
    <citation type="submission" date="2015-07" db="EMBL/GenBank/DDBJ databases">
        <title>Complete genome sequence of Mycobacterium goodii X7B, a facultative thermophilic biodesulfurizing bacterium.</title>
        <authorList>
            <person name="Yu B."/>
            <person name="Li F."/>
            <person name="Xu P."/>
        </authorList>
    </citation>
    <scope>NUCLEOTIDE SEQUENCE [LARGE SCALE GENOMIC DNA]</scope>
    <source>
        <strain evidence="10 11">X7B</strain>
    </source>
</reference>
<evidence type="ECO:0000256" key="7">
    <source>
        <dbReference type="ARBA" id="ARBA00023304"/>
    </source>
</evidence>
<keyword evidence="7" id="KW-0028">Amino-acid biosynthesis</keyword>
<dbReference type="SUPFAM" id="SSF52518">
    <property type="entry name" value="Thiamin diphosphate-binding fold (THDP-binding)"/>
    <property type="match status" value="1"/>
</dbReference>
<evidence type="ECO:0000313" key="10">
    <source>
        <dbReference type="EMBL" id="AKS35490.1"/>
    </source>
</evidence>
<evidence type="ECO:0000256" key="5">
    <source>
        <dbReference type="ARBA" id="ARBA00022630"/>
    </source>
</evidence>
<sequence>MPEGDPSPAGAFAEVAPGAARHDALGITGLAIGQGLPVALGAAIAAPDRPVIALQADGSAMYTISALWTMARERADVTVVLLDNAGYASIRREADRIGDMPQRAAPLIELRNPAIDFAAVAEGIGVPATSADTTDELAWQFEAAIRARGPHLIHARIGRRTD</sequence>
<dbReference type="GO" id="GO:0000287">
    <property type="term" value="F:magnesium ion binding"/>
    <property type="evidence" value="ECO:0007669"/>
    <property type="project" value="UniProtKB-ARBA"/>
</dbReference>
<protein>
    <recommendedName>
        <fullName evidence="4">acetolactate synthase</fullName>
        <ecNumber evidence="4">2.2.1.6</ecNumber>
    </recommendedName>
</protein>
<evidence type="ECO:0000256" key="2">
    <source>
        <dbReference type="ARBA" id="ARBA00005025"/>
    </source>
</evidence>
<dbReference type="Gene3D" id="3.40.50.970">
    <property type="match status" value="1"/>
</dbReference>
<dbReference type="AlphaFoldDB" id="A0A0K0XDM4"/>